<keyword evidence="2" id="KW-1185">Reference proteome</keyword>
<comment type="caution">
    <text evidence="1">The sequence shown here is derived from an EMBL/GenBank/DDBJ whole genome shotgun (WGS) entry which is preliminary data.</text>
</comment>
<sequence length="104" mass="11904">MNNSFPALQDVMAQSKESLANTQETMLGKCTRYIMIGSVSLTEKTQIVYLESEHEKAPVFWKFVVYHNPQRWEISSFSFNTSPHKIIPPSLLNNSKDTLVTHKS</sequence>
<reference evidence="1 2" key="1">
    <citation type="journal article" date="2021" name="Int. J. Syst. Evol. Microbiol.">
        <title>Amazonocrinis nigriterrae gen. nov., sp. nov., Atlanticothrix silvestris gen. nov., sp. nov. and Dendronalium phyllosphericum gen. nov., sp. nov., nostocacean cyanobacteria from Brazilian environments.</title>
        <authorList>
            <person name="Alvarenga D.O."/>
            <person name="Andreote A.P.D."/>
            <person name="Branco L.H.Z."/>
            <person name="Delbaje E."/>
            <person name="Cruz R.B."/>
            <person name="Varani A.M."/>
            <person name="Fiore M.F."/>
        </authorList>
    </citation>
    <scope>NUCLEOTIDE SEQUENCE [LARGE SCALE GENOMIC DNA]</scope>
    <source>
        <strain evidence="1 2">CENA67</strain>
    </source>
</reference>
<organism evidence="1 2">
    <name type="scientific">Amazonocrinis nigriterrae CENA67</name>
    <dbReference type="NCBI Taxonomy" id="2794033"/>
    <lineage>
        <taxon>Bacteria</taxon>
        <taxon>Bacillati</taxon>
        <taxon>Cyanobacteriota</taxon>
        <taxon>Cyanophyceae</taxon>
        <taxon>Nostocales</taxon>
        <taxon>Nostocaceae</taxon>
        <taxon>Amazonocrinis</taxon>
        <taxon>Amazonocrinis nigriterrae</taxon>
    </lineage>
</organism>
<evidence type="ECO:0000313" key="1">
    <source>
        <dbReference type="EMBL" id="MBH8563393.1"/>
    </source>
</evidence>
<dbReference type="AlphaFoldDB" id="A0A8J7L8I5"/>
<dbReference type="RefSeq" id="WP_198125281.1">
    <property type="nucleotide sequence ID" value="NZ_JAECZC010000024.1"/>
</dbReference>
<dbReference type="Proteomes" id="UP000632766">
    <property type="component" value="Unassembled WGS sequence"/>
</dbReference>
<accession>A0A8J7L8I5</accession>
<proteinExistence type="predicted"/>
<dbReference type="EMBL" id="JAECZC010000024">
    <property type="protein sequence ID" value="MBH8563393.1"/>
    <property type="molecule type" value="Genomic_DNA"/>
</dbReference>
<name>A0A8J7L8I5_9NOST</name>
<protein>
    <submittedName>
        <fullName evidence="1">Uncharacterized protein</fullName>
    </submittedName>
</protein>
<evidence type="ECO:0000313" key="2">
    <source>
        <dbReference type="Proteomes" id="UP000632766"/>
    </source>
</evidence>
<gene>
    <name evidence="1" type="ORF">I8748_14580</name>
</gene>